<organism evidence="5 6">
    <name type="scientific">Phlyctema vagabunda</name>
    <dbReference type="NCBI Taxonomy" id="108571"/>
    <lineage>
        <taxon>Eukaryota</taxon>
        <taxon>Fungi</taxon>
        <taxon>Dikarya</taxon>
        <taxon>Ascomycota</taxon>
        <taxon>Pezizomycotina</taxon>
        <taxon>Leotiomycetes</taxon>
        <taxon>Helotiales</taxon>
        <taxon>Dermateaceae</taxon>
        <taxon>Phlyctema</taxon>
    </lineage>
</organism>
<keyword evidence="2" id="KW-0294">Fucose metabolism</keyword>
<keyword evidence="6" id="KW-1185">Reference proteome</keyword>
<dbReference type="EMBL" id="JBFCZG010000004">
    <property type="protein sequence ID" value="KAL3422981.1"/>
    <property type="molecule type" value="Genomic_DNA"/>
</dbReference>
<evidence type="ECO:0000313" key="5">
    <source>
        <dbReference type="EMBL" id="KAL3422981.1"/>
    </source>
</evidence>
<keyword evidence="1" id="KW-0808">Transferase</keyword>
<evidence type="ECO:0000256" key="4">
    <source>
        <dbReference type="SAM" id="Phobius"/>
    </source>
</evidence>
<reference evidence="5 6" key="1">
    <citation type="submission" date="2024-06" db="EMBL/GenBank/DDBJ databases">
        <title>Complete genome of Phlyctema vagabunda strain 19-DSS-EL-015.</title>
        <authorList>
            <person name="Fiorenzani C."/>
        </authorList>
    </citation>
    <scope>NUCLEOTIDE SEQUENCE [LARGE SCALE GENOMIC DNA]</scope>
    <source>
        <strain evidence="5 6">19-DSS-EL-015</strain>
    </source>
</reference>
<dbReference type="InterPro" id="IPR019378">
    <property type="entry name" value="GDP-Fuc_O-FucTrfase"/>
</dbReference>
<feature type="transmembrane region" description="Helical" evidence="4">
    <location>
        <begin position="12"/>
        <end position="30"/>
    </location>
</feature>
<keyword evidence="3" id="KW-0119">Carbohydrate metabolism</keyword>
<dbReference type="Gene3D" id="3.40.50.11350">
    <property type="match status" value="1"/>
</dbReference>
<dbReference type="Pfam" id="PF10250">
    <property type="entry name" value="O-FucT"/>
    <property type="match status" value="1"/>
</dbReference>
<keyword evidence="4" id="KW-0472">Membrane</keyword>
<name>A0ABR4PI19_9HELO</name>
<accession>A0ABR4PI19</accession>
<comment type="caution">
    <text evidence="5">The sequence shown here is derived from an EMBL/GenBank/DDBJ whole genome shotgun (WGS) entry which is preliminary data.</text>
</comment>
<keyword evidence="4" id="KW-0812">Transmembrane</keyword>
<sequence>MTIPLPAGVNRRCAFIAAAVLAFIWIWVALDRPYSFPTHIVWDVYTNSPEQLAPITDAFDFPPVDSHAIKLICEDTKWNEELVFECNESVGGIGNIRNSILSCVRYAISAGGAMVIPRIVVRDSSDISRIRTGEHIDMDYMFDTQHFVDSLRLSCPPLRLYASSSEIPERTQQAQDTLSLVPETLVDKVPGTGLAKPEEWRDTFYTWLEQFKTPETKGPMVVALGRSYLQYPIYSDGEEFALSFGGILKLRADARRLATATLTKLAEVHEFQFNLSAPILQNSFFGAHLRTEKDAVEAWPAPDWIYSRYETQSKAYLEQAQHSNTSLIYVSSGDASEVARFAVDAQAVGMRVTTKLELLAGDERSELEALAWDQQALVDFLVMMKASDFAGIGHSSFAWNVALKRHQYAAQRDHLDGPQMLSDELSQIYGAPRAYPEYAACLWP</sequence>
<proteinExistence type="predicted"/>
<gene>
    <name evidence="5" type="ORF">PVAG01_04728</name>
</gene>
<evidence type="ECO:0000256" key="1">
    <source>
        <dbReference type="ARBA" id="ARBA00022679"/>
    </source>
</evidence>
<dbReference type="CDD" id="cd11296">
    <property type="entry name" value="O-FucT_like"/>
    <property type="match status" value="1"/>
</dbReference>
<keyword evidence="4" id="KW-1133">Transmembrane helix</keyword>
<dbReference type="Proteomes" id="UP001629113">
    <property type="component" value="Unassembled WGS sequence"/>
</dbReference>
<protein>
    <submittedName>
        <fullName evidence="5">Alternative oxidase</fullName>
    </submittedName>
</protein>
<evidence type="ECO:0000256" key="2">
    <source>
        <dbReference type="ARBA" id="ARBA00023253"/>
    </source>
</evidence>
<evidence type="ECO:0000313" key="6">
    <source>
        <dbReference type="Proteomes" id="UP001629113"/>
    </source>
</evidence>
<evidence type="ECO:0000256" key="3">
    <source>
        <dbReference type="ARBA" id="ARBA00023277"/>
    </source>
</evidence>